<comment type="caution">
    <text evidence="2">The sequence shown here is derived from an EMBL/GenBank/DDBJ whole genome shotgun (WGS) entry which is preliminary data.</text>
</comment>
<name>A0ABX1DMB1_9FLAO</name>
<reference evidence="2 3" key="1">
    <citation type="submission" date="2020-03" db="EMBL/GenBank/DDBJ databases">
        <title>Tamlana sp. nov, isolated from XXX.</title>
        <authorList>
            <person name="Cao W.R."/>
        </authorList>
    </citation>
    <scope>NUCLEOTIDE SEQUENCE [LARGE SCALE GENOMIC DNA]</scope>
    <source>
        <strain evidence="2 3">HST1-43</strain>
    </source>
</reference>
<dbReference type="EMBL" id="JAAVJS010000553">
    <property type="protein sequence ID" value="NJX17371.1"/>
    <property type="molecule type" value="Genomic_DNA"/>
</dbReference>
<proteinExistence type="predicted"/>
<feature type="region of interest" description="Disordered" evidence="1">
    <location>
        <begin position="1"/>
        <end position="36"/>
    </location>
</feature>
<organism evidence="2 3">
    <name type="scientific">Tamlana crocina</name>
    <dbReference type="NCBI Taxonomy" id="393006"/>
    <lineage>
        <taxon>Bacteria</taxon>
        <taxon>Pseudomonadati</taxon>
        <taxon>Bacteroidota</taxon>
        <taxon>Flavobacteriia</taxon>
        <taxon>Flavobacteriales</taxon>
        <taxon>Flavobacteriaceae</taxon>
        <taxon>Tamlana</taxon>
    </lineage>
</organism>
<protein>
    <submittedName>
        <fullName evidence="2">Uncharacterized protein</fullName>
    </submittedName>
</protein>
<keyword evidence="3" id="KW-1185">Reference proteome</keyword>
<evidence type="ECO:0000256" key="1">
    <source>
        <dbReference type="SAM" id="MobiDB-lite"/>
    </source>
</evidence>
<accession>A0ABX1DMB1</accession>
<gene>
    <name evidence="2" type="ORF">HC176_18015</name>
</gene>
<evidence type="ECO:0000313" key="2">
    <source>
        <dbReference type="EMBL" id="NJX17371.1"/>
    </source>
</evidence>
<dbReference type="Proteomes" id="UP000760545">
    <property type="component" value="Unassembled WGS sequence"/>
</dbReference>
<evidence type="ECO:0000313" key="3">
    <source>
        <dbReference type="Proteomes" id="UP000760545"/>
    </source>
</evidence>
<feature type="non-terminal residue" evidence="2">
    <location>
        <position position="1"/>
    </location>
</feature>
<sequence length="95" mass="10174">PPAPPTPKEGEIPLPPPPPPVPQNIDVPMPPPPPPSPIEAVKGWIEEGAEFYLNGNKVTGEKALEVVKENNGKNLSVQVEENASGKTVRLSDKKR</sequence>